<protein>
    <recommendedName>
        <fullName evidence="2">Disease resistance R13L4/SHOC-2-like LRR domain-containing protein</fullName>
    </recommendedName>
</protein>
<organism evidence="3">
    <name type="scientific">Picea sitchensis</name>
    <name type="common">Sitka spruce</name>
    <name type="synonym">Pinus sitchensis</name>
    <dbReference type="NCBI Taxonomy" id="3332"/>
    <lineage>
        <taxon>Eukaryota</taxon>
        <taxon>Viridiplantae</taxon>
        <taxon>Streptophyta</taxon>
        <taxon>Embryophyta</taxon>
        <taxon>Tracheophyta</taxon>
        <taxon>Spermatophyta</taxon>
        <taxon>Pinopsida</taxon>
        <taxon>Pinidae</taxon>
        <taxon>Conifers I</taxon>
        <taxon>Pinales</taxon>
        <taxon>Pinaceae</taxon>
        <taxon>Picea</taxon>
    </lineage>
</organism>
<keyword evidence="1" id="KW-0677">Repeat</keyword>
<dbReference type="InterPro" id="IPR032675">
    <property type="entry name" value="LRR_dom_sf"/>
</dbReference>
<reference evidence="3" key="1">
    <citation type="submission" date="2010-04" db="EMBL/GenBank/DDBJ databases">
        <authorList>
            <person name="Reid K.E."/>
            <person name="Liao N."/>
            <person name="Chan S."/>
            <person name="Docking R."/>
            <person name="Taylor G."/>
            <person name="Moore R."/>
            <person name="Mayo M."/>
            <person name="Munro S."/>
            <person name="King J."/>
            <person name="Yanchuk A."/>
            <person name="Holt R."/>
            <person name="Jones S."/>
            <person name="Marra M."/>
            <person name="Ritland C.E."/>
            <person name="Ritland K."/>
            <person name="Bohlmann J."/>
        </authorList>
    </citation>
    <scope>NUCLEOTIDE SEQUENCE</scope>
    <source>
        <tissue evidence="3">Bud</tissue>
    </source>
</reference>
<dbReference type="Pfam" id="PF23598">
    <property type="entry name" value="LRR_14"/>
    <property type="match status" value="1"/>
</dbReference>
<evidence type="ECO:0000313" key="3">
    <source>
        <dbReference type="EMBL" id="ADE76664.1"/>
    </source>
</evidence>
<accession>D5AAU5</accession>
<proteinExistence type="evidence at transcript level"/>
<dbReference type="EMBL" id="BT123338">
    <property type="protein sequence ID" value="ADE76664.1"/>
    <property type="molecule type" value="mRNA"/>
</dbReference>
<evidence type="ECO:0000259" key="2">
    <source>
        <dbReference type="Pfam" id="PF23598"/>
    </source>
</evidence>
<dbReference type="Gene3D" id="3.80.10.10">
    <property type="entry name" value="Ribonuclease Inhibitor"/>
    <property type="match status" value="1"/>
</dbReference>
<sequence>MLHLNLGTGIDSCPVGISKLIYLHTLIGVKFSLGNAASANALQWRDLKELRDFQHLSLRFYRESGTFKGTSKGESGDYQLEDEGTFRGMTKMRTLYVRYVHFDIFKSEGLHLPTDMEAMERLEIVHLICCVVPKWIFQLQNLMELTLHGMYNASSADFRGLEKIPNLKKLLLGWNQNPDFIEFPNEFGEAGAFLKLEELVIHYFKHLKSIPSFHEDAMPRLRCLKITECQPLENMPEGLMKLKNLKEVEVKMRIDSQKNFEYEKRDCWKGHIWQSFKDRQIKIKMEVSDD</sequence>
<dbReference type="PANTHER" id="PTHR47186:SF57">
    <property type="entry name" value="OS02G0478300 PROTEIN"/>
    <property type="match status" value="1"/>
</dbReference>
<dbReference type="AlphaFoldDB" id="D5AAU5"/>
<name>D5AAU5_PICSI</name>
<evidence type="ECO:0000256" key="1">
    <source>
        <dbReference type="ARBA" id="ARBA00022737"/>
    </source>
</evidence>
<feature type="domain" description="Disease resistance R13L4/SHOC-2-like LRR" evidence="2">
    <location>
        <begin position="11"/>
        <end position="264"/>
    </location>
</feature>
<dbReference type="InterPro" id="IPR055414">
    <property type="entry name" value="LRR_R13L4/SHOC2-like"/>
</dbReference>
<dbReference type="SUPFAM" id="SSF52058">
    <property type="entry name" value="L domain-like"/>
    <property type="match status" value="1"/>
</dbReference>
<dbReference type="PANTHER" id="PTHR47186">
    <property type="entry name" value="LEUCINE-RICH REPEAT-CONTAINING PROTEIN 57"/>
    <property type="match status" value="1"/>
</dbReference>